<dbReference type="EMBL" id="PGFA01000001">
    <property type="protein sequence ID" value="PJJ58685.1"/>
    <property type="molecule type" value="Genomic_DNA"/>
</dbReference>
<gene>
    <name evidence="1" type="ORF">CLV45_0095</name>
</gene>
<dbReference type="AlphaFoldDB" id="A0A2M9BL83"/>
<evidence type="ECO:0008006" key="3">
    <source>
        <dbReference type="Google" id="ProtNLM"/>
    </source>
</evidence>
<name>A0A2M9BL83_9BACT</name>
<comment type="caution">
    <text evidence="1">The sequence shown here is derived from an EMBL/GenBank/DDBJ whole genome shotgun (WGS) entry which is preliminary data.</text>
</comment>
<dbReference type="Proteomes" id="UP000228535">
    <property type="component" value="Unassembled WGS sequence"/>
</dbReference>
<protein>
    <recommendedName>
        <fullName evidence="3">TonB-like protein</fullName>
    </recommendedName>
</protein>
<keyword evidence="2" id="KW-1185">Reference proteome</keyword>
<evidence type="ECO:0000313" key="1">
    <source>
        <dbReference type="EMBL" id="PJJ58685.1"/>
    </source>
</evidence>
<organism evidence="1 2">
    <name type="scientific">Hymenobacter chitinivorans DSM 11115</name>
    <dbReference type="NCBI Taxonomy" id="1121954"/>
    <lineage>
        <taxon>Bacteria</taxon>
        <taxon>Pseudomonadati</taxon>
        <taxon>Bacteroidota</taxon>
        <taxon>Cytophagia</taxon>
        <taxon>Cytophagales</taxon>
        <taxon>Hymenobacteraceae</taxon>
        <taxon>Hymenobacter</taxon>
    </lineage>
</organism>
<reference evidence="1 2" key="1">
    <citation type="submission" date="2017-11" db="EMBL/GenBank/DDBJ databases">
        <title>Genomic Encyclopedia of Archaeal and Bacterial Type Strains, Phase II (KMG-II): From Individual Species to Whole Genera.</title>
        <authorList>
            <person name="Goeker M."/>
        </authorList>
    </citation>
    <scope>NUCLEOTIDE SEQUENCE [LARGE SCALE GENOMIC DNA]</scope>
    <source>
        <strain evidence="1 2">DSM 11115</strain>
    </source>
</reference>
<proteinExistence type="predicted"/>
<sequence length="466" mass="51035">MPGPGEISRVNRYGRAARPATTATAAITVQDFETVDSWQLERQVPTQVFVIRTDRDTVLRGTGGTLIGVPAQAFRRPDGRPLVAGPVEVSLREFYSLAEIVLNQLSTRSGEQLLETAGMLHLAARAQGQDCALRDSARLLLRFPTRQEKPGMQLFRGVGSPEQGLNWQAPTPPMIFNRIHISPPHFKRGQSIARREITSRIQVGRELQQRLSRMRVTRPERQELRRLSGNTGLRVRAVAHAQFTISPGGQVLGPSITGISVAELAPLVEKALKAMPRWEPARYQNIAVPSIYQLTVLFTPTGQAAVRYEGLNEDKTLAQLSAKSFAQSFEQQATASTVTQFSTGAVSSYLFSAAALGWINCDRFLNSSQPLVTFAVNTGADNTEVSLVFAKQRSVLRGQTKGQQTLFYNVPAQEPVTVVALKRVGGTTLLATQATTLSTRPAQSLVFRPVSLAVLKEEIGRLEKAE</sequence>
<evidence type="ECO:0000313" key="2">
    <source>
        <dbReference type="Proteomes" id="UP000228535"/>
    </source>
</evidence>
<accession>A0A2M9BL83</accession>